<keyword evidence="1" id="KW-0808">Transferase</keyword>
<dbReference type="Gene3D" id="3.90.550.10">
    <property type="entry name" value="Spore Coat Polysaccharide Biosynthesis Protein SpsA, Chain A"/>
    <property type="match status" value="1"/>
</dbReference>
<dbReference type="SUPFAM" id="SSF53448">
    <property type="entry name" value="Nucleotide-diphospho-sugar transferases"/>
    <property type="match status" value="1"/>
</dbReference>
<accession>A0A2Z4Y7C2</accession>
<protein>
    <submittedName>
        <fullName evidence="1">Glycosyltransferase</fullName>
    </submittedName>
</protein>
<dbReference type="GO" id="GO:0016740">
    <property type="term" value="F:transferase activity"/>
    <property type="evidence" value="ECO:0007669"/>
    <property type="project" value="UniProtKB-KW"/>
</dbReference>
<name>A0A2Z4Y7C2_SUMC1</name>
<gene>
    <name evidence="1" type="ORF">BRCON_2149</name>
</gene>
<dbReference type="EMBL" id="CP030759">
    <property type="protein sequence ID" value="AXA36926.1"/>
    <property type="molecule type" value="Genomic_DNA"/>
</dbReference>
<dbReference type="InterPro" id="IPR018641">
    <property type="entry name" value="Trfase_1_rSAM/seldom-assoc"/>
</dbReference>
<dbReference type="Proteomes" id="UP000262583">
    <property type="component" value="Chromosome"/>
</dbReference>
<evidence type="ECO:0000313" key="1">
    <source>
        <dbReference type="EMBL" id="AXA36926.1"/>
    </source>
</evidence>
<evidence type="ECO:0000313" key="2">
    <source>
        <dbReference type="Proteomes" id="UP000262583"/>
    </source>
</evidence>
<dbReference type="PANTHER" id="PTHR36529">
    <property type="entry name" value="SLL1095 PROTEIN"/>
    <property type="match status" value="1"/>
</dbReference>
<dbReference type="PANTHER" id="PTHR36529:SF1">
    <property type="entry name" value="GLYCOSYLTRANSFERASE"/>
    <property type="match status" value="1"/>
</dbReference>
<proteinExistence type="predicted"/>
<dbReference type="KEGG" id="schv:BRCON_2149"/>
<dbReference type="Pfam" id="PF09837">
    <property type="entry name" value="DUF2064"/>
    <property type="match status" value="1"/>
</dbReference>
<reference evidence="1 2" key="1">
    <citation type="submission" date="2018-05" db="EMBL/GenBank/DDBJ databases">
        <title>A metagenomic window into the 2 km-deep terrestrial subsurface aquifer revealed taxonomically and functionally diverse microbial community comprising novel uncultured bacterial lineages.</title>
        <authorList>
            <person name="Kadnikov V.V."/>
            <person name="Mardanov A.V."/>
            <person name="Beletsky A.V."/>
            <person name="Banks D."/>
            <person name="Pimenov N.V."/>
            <person name="Frank Y.A."/>
            <person name="Karnachuk O.V."/>
            <person name="Ravin N.V."/>
        </authorList>
    </citation>
    <scope>NUCLEOTIDE SEQUENCE [LARGE SCALE GENOMIC DNA]</scope>
    <source>
        <strain evidence="1">BY</strain>
    </source>
</reference>
<dbReference type="InterPro" id="IPR029044">
    <property type="entry name" value="Nucleotide-diphossugar_trans"/>
</dbReference>
<dbReference type="AlphaFoldDB" id="A0A2Z4Y7C2"/>
<sequence length="238" mass="26818">MITQKPRNAVVVSLQFPEVVLAKRGLVEDLGSANAVSLMRLLAEQVLRQSLPVDDSYRGYILFTPKERTSEVQEWLRWTRGRAQLEWNEGQTHGERAAHALRYALEDGCEKVVLLETYCLEIRRSLLDQVFAALDENDAILGPAQNGGFYLIGLRSTIPPDLLTQLPWDSPNMCEAFCKELDQRSLEFEMLPDAVVVDNAQDLERVPANIWNGLPTKTREALRLLGLSHLVADQTAFS</sequence>
<organism evidence="1 2">
    <name type="scientific">Sumerlaea chitinivorans</name>
    <dbReference type="NCBI Taxonomy" id="2250252"/>
    <lineage>
        <taxon>Bacteria</taxon>
        <taxon>Candidatus Sumerlaeota</taxon>
        <taxon>Candidatus Sumerlaeia</taxon>
        <taxon>Candidatus Sumerlaeales</taxon>
        <taxon>Candidatus Sumerlaeaceae</taxon>
        <taxon>Candidatus Sumerlaea</taxon>
    </lineage>
</organism>